<name>A0A2S1LW33_9SPIR</name>
<keyword evidence="6" id="KW-0406">Ion transport</keyword>
<evidence type="ECO:0000256" key="3">
    <source>
        <dbReference type="ARBA" id="ARBA00022448"/>
    </source>
</evidence>
<feature type="transmembrane region" description="Helical" evidence="8">
    <location>
        <begin position="406"/>
        <end position="427"/>
    </location>
</feature>
<dbReference type="GO" id="GO:0051117">
    <property type="term" value="F:ATPase binding"/>
    <property type="evidence" value="ECO:0007669"/>
    <property type="project" value="TreeGrafter"/>
</dbReference>
<evidence type="ECO:0000256" key="4">
    <source>
        <dbReference type="ARBA" id="ARBA00022692"/>
    </source>
</evidence>
<dbReference type="EMBL" id="CP025785">
    <property type="protein sequence ID" value="AWG42488.1"/>
    <property type="molecule type" value="Genomic_DNA"/>
</dbReference>
<feature type="transmembrane region" description="Helical" evidence="8">
    <location>
        <begin position="508"/>
        <end position="534"/>
    </location>
</feature>
<evidence type="ECO:0000256" key="7">
    <source>
        <dbReference type="ARBA" id="ARBA00023136"/>
    </source>
</evidence>
<keyword evidence="3" id="KW-0813">Transport</keyword>
<feature type="transmembrane region" description="Helical" evidence="8">
    <location>
        <begin position="310"/>
        <end position="336"/>
    </location>
</feature>
<dbReference type="PANTHER" id="PTHR11629:SF63">
    <property type="entry name" value="V-TYPE PROTON ATPASE SUBUNIT A"/>
    <property type="match status" value="1"/>
</dbReference>
<dbReference type="GO" id="GO:0046961">
    <property type="term" value="F:proton-transporting ATPase activity, rotational mechanism"/>
    <property type="evidence" value="ECO:0007669"/>
    <property type="project" value="InterPro"/>
</dbReference>
<dbReference type="GO" id="GO:0016471">
    <property type="term" value="C:vacuolar proton-transporting V-type ATPase complex"/>
    <property type="evidence" value="ECO:0007669"/>
    <property type="project" value="TreeGrafter"/>
</dbReference>
<proteinExistence type="inferred from homology"/>
<dbReference type="InterPro" id="IPR002490">
    <property type="entry name" value="V-ATPase_116kDa_su"/>
</dbReference>
<dbReference type="AlphaFoldDB" id="A0A2S1LW33"/>
<organism evidence="9 10">
    <name type="scientific">Candidatus Borreliella tachyglossi</name>
    <dbReference type="NCBI Taxonomy" id="1964448"/>
    <lineage>
        <taxon>Bacteria</taxon>
        <taxon>Pseudomonadati</taxon>
        <taxon>Spirochaetota</taxon>
        <taxon>Spirochaetia</taxon>
        <taxon>Spirochaetales</taxon>
        <taxon>Borreliaceae</taxon>
        <taxon>Borreliella</taxon>
    </lineage>
</organism>
<feature type="transmembrane region" description="Helical" evidence="8">
    <location>
        <begin position="439"/>
        <end position="459"/>
    </location>
</feature>
<dbReference type="PANTHER" id="PTHR11629">
    <property type="entry name" value="VACUOLAR PROTON ATPASES"/>
    <property type="match status" value="1"/>
</dbReference>
<evidence type="ECO:0000256" key="5">
    <source>
        <dbReference type="ARBA" id="ARBA00022989"/>
    </source>
</evidence>
<evidence type="ECO:0000256" key="6">
    <source>
        <dbReference type="ARBA" id="ARBA00023065"/>
    </source>
</evidence>
<keyword evidence="7 8" id="KW-0472">Membrane</keyword>
<accession>A0A2S1LW33</accession>
<gene>
    <name evidence="9" type="ORF">CR532_00460</name>
</gene>
<dbReference type="NCBIfam" id="NF004429">
    <property type="entry name" value="PRK05771.2-2"/>
    <property type="match status" value="1"/>
</dbReference>
<keyword evidence="4 8" id="KW-0812">Transmembrane</keyword>
<feature type="transmembrane region" description="Helical" evidence="8">
    <location>
        <begin position="465"/>
        <end position="485"/>
    </location>
</feature>
<evidence type="ECO:0000256" key="8">
    <source>
        <dbReference type="SAM" id="Phobius"/>
    </source>
</evidence>
<dbReference type="GO" id="GO:0033179">
    <property type="term" value="C:proton-transporting V-type ATPase, V0 domain"/>
    <property type="evidence" value="ECO:0007669"/>
    <property type="project" value="InterPro"/>
</dbReference>
<dbReference type="Proteomes" id="UP000244655">
    <property type="component" value="Chromosome"/>
</dbReference>
<dbReference type="GO" id="GO:0007035">
    <property type="term" value="P:vacuolar acidification"/>
    <property type="evidence" value="ECO:0007669"/>
    <property type="project" value="TreeGrafter"/>
</dbReference>
<feature type="transmembrane region" description="Helical" evidence="8">
    <location>
        <begin position="357"/>
        <end position="386"/>
    </location>
</feature>
<dbReference type="RefSeq" id="WP_108728886.1">
    <property type="nucleotide sequence ID" value="NZ_CP025785.1"/>
</dbReference>
<protein>
    <submittedName>
        <fullName evidence="9">V-type ATP synthase subunit I</fullName>
    </submittedName>
</protein>
<dbReference type="OrthoDB" id="9803814at2"/>
<reference evidence="9 10" key="1">
    <citation type="submission" date="2018-01" db="EMBL/GenBank/DDBJ databases">
        <title>Genome sequence of Borrelia tachyglossi.</title>
        <authorList>
            <person name="Gofton A.W."/>
        </authorList>
    </citation>
    <scope>NUCLEOTIDE SEQUENCE [LARGE SCALE GENOMIC DNA]</scope>
    <source>
        <strain evidence="9 10">Bc-F10-1268</strain>
    </source>
</reference>
<sequence>MIIKMKKVLFLTLLKYKIEALEILRELGVVHIDFHNRVSESLEKVVEVRGILTQALSLLGDDCEVKTLKSSSENFLDIAKSIVSLGDEIKDLRDVKQSLLHKKGGIIFWGCFSLDLVNKLKESNIYVQFFKSQIGEYKKLLASSEVKVALINDFKGTAYFIAINDSKQQIEVAEEYEFEFDLDFIEHKLRVVDEILEQKLTQLSLLSKYKDILRDEINEYNQIVEFEQVMADMNDDGDGFAYITGFIPRDKQNDLKNAATEGRFAVQFVDPDDDDVVPTYVERRGFAKLAKPIFDVLDTIPGYKERDISFIFMLFFFVFFGMIVGDAAYGVIFLVVGIIMSIGNLVRKKSLTSIHALMFYLSTSAIIYGSMTGTWFGSSPFIFSLFPILKSLKLEYLAGKNSMQNIMFICFTIGLMQISVAHIWNFIRQVRERPHIHAIAQLGWLITIVGLYYLVLNLILSEVRFPMYSIILNMIYIGIILVFVFEKQDGSNFFMCILKSFGGIIEQFLTTVAGFADIISYIRLFAVGLAGLAISDSFNSMSASLLKSSNIGLIISGIIVILFGHILNITLSLLSVVVHGVRLNMLEFSNHLGQEWSGYSYRPFRKIKNK</sequence>
<keyword evidence="5 8" id="KW-1133">Transmembrane helix</keyword>
<evidence type="ECO:0000313" key="10">
    <source>
        <dbReference type="Proteomes" id="UP000244655"/>
    </source>
</evidence>
<comment type="subcellular location">
    <subcellularLocation>
        <location evidence="1">Membrane</location>
        <topology evidence="1">Multi-pass membrane protein</topology>
    </subcellularLocation>
</comment>
<evidence type="ECO:0000256" key="2">
    <source>
        <dbReference type="ARBA" id="ARBA00009904"/>
    </source>
</evidence>
<keyword evidence="10" id="KW-1185">Reference proteome</keyword>
<evidence type="ECO:0000256" key="1">
    <source>
        <dbReference type="ARBA" id="ARBA00004141"/>
    </source>
</evidence>
<evidence type="ECO:0000313" key="9">
    <source>
        <dbReference type="EMBL" id="AWG42488.1"/>
    </source>
</evidence>
<feature type="transmembrane region" description="Helical" evidence="8">
    <location>
        <begin position="554"/>
        <end position="578"/>
    </location>
</feature>
<comment type="similarity">
    <text evidence="2">Belongs to the V-ATPase 116 kDa subunit family.</text>
</comment>